<dbReference type="EMBL" id="JACJIQ010000001">
    <property type="protein sequence ID" value="MBA9075377.1"/>
    <property type="molecule type" value="Genomic_DNA"/>
</dbReference>
<protein>
    <submittedName>
        <fullName evidence="1">DNA-directed RNA polymerase specialized sigma24 family protein</fullName>
    </submittedName>
</protein>
<sequence length="183" mass="20722">MTQSMLVAPAAAEREALFTELYQQVFPAVARYVSRRGGTLDQAKDVFQDTVVVYYEKAANGHTNEIPHVPKYLMGIAKHLWAKRYSQEQQQKSLDPAQLQLETATLEPPTPSVQKVLRFLNTAGQKCMDLLKAFYYDRIPAEEMASSFGFSGPRSATVQKFKCLEKVREAARTQALDYEDFCD</sequence>
<dbReference type="Proteomes" id="UP000563094">
    <property type="component" value="Unassembled WGS sequence"/>
</dbReference>
<dbReference type="Gene3D" id="1.10.1740.10">
    <property type="match status" value="1"/>
</dbReference>
<proteinExistence type="predicted"/>
<dbReference type="GO" id="GO:0003700">
    <property type="term" value="F:DNA-binding transcription factor activity"/>
    <property type="evidence" value="ECO:0007669"/>
    <property type="project" value="InterPro"/>
</dbReference>
<evidence type="ECO:0000313" key="1">
    <source>
        <dbReference type="EMBL" id="MBA9075377.1"/>
    </source>
</evidence>
<gene>
    <name evidence="1" type="ORF">FHS90_000074</name>
</gene>
<dbReference type="SUPFAM" id="SSF88946">
    <property type="entry name" value="Sigma2 domain of RNA polymerase sigma factors"/>
    <property type="match status" value="1"/>
</dbReference>
<keyword evidence="1" id="KW-0804">Transcription</keyword>
<reference evidence="1 2" key="1">
    <citation type="submission" date="2020-08" db="EMBL/GenBank/DDBJ databases">
        <title>Genomic Encyclopedia of Type Strains, Phase IV (KMG-IV): sequencing the most valuable type-strain genomes for metagenomic binning, comparative biology and taxonomic classification.</title>
        <authorList>
            <person name="Goeker M."/>
        </authorList>
    </citation>
    <scope>NUCLEOTIDE SEQUENCE [LARGE SCALE GENOMIC DNA]</scope>
    <source>
        <strain evidence="1 2">DSM 29854</strain>
    </source>
</reference>
<evidence type="ECO:0000313" key="2">
    <source>
        <dbReference type="Proteomes" id="UP000563094"/>
    </source>
</evidence>
<keyword evidence="1" id="KW-0240">DNA-directed RNA polymerase</keyword>
<accession>A0A839GK74</accession>
<keyword evidence="2" id="KW-1185">Reference proteome</keyword>
<dbReference type="AlphaFoldDB" id="A0A839GK74"/>
<organism evidence="1 2">
    <name type="scientific">Rufibacter quisquiliarum</name>
    <dbReference type="NCBI Taxonomy" id="1549639"/>
    <lineage>
        <taxon>Bacteria</taxon>
        <taxon>Pseudomonadati</taxon>
        <taxon>Bacteroidota</taxon>
        <taxon>Cytophagia</taxon>
        <taxon>Cytophagales</taxon>
        <taxon>Hymenobacteraceae</taxon>
        <taxon>Rufibacter</taxon>
    </lineage>
</organism>
<dbReference type="RefSeq" id="WP_182511158.1">
    <property type="nucleotide sequence ID" value="NZ_JACJIQ010000001.1"/>
</dbReference>
<dbReference type="GO" id="GO:0006352">
    <property type="term" value="P:DNA-templated transcription initiation"/>
    <property type="evidence" value="ECO:0007669"/>
    <property type="project" value="InterPro"/>
</dbReference>
<comment type="caution">
    <text evidence="1">The sequence shown here is derived from an EMBL/GenBank/DDBJ whole genome shotgun (WGS) entry which is preliminary data.</text>
</comment>
<name>A0A839GK74_9BACT</name>
<dbReference type="InterPro" id="IPR013325">
    <property type="entry name" value="RNA_pol_sigma_r2"/>
</dbReference>
<dbReference type="GO" id="GO:0000428">
    <property type="term" value="C:DNA-directed RNA polymerase complex"/>
    <property type="evidence" value="ECO:0007669"/>
    <property type="project" value="UniProtKB-KW"/>
</dbReference>